<evidence type="ECO:0000256" key="2">
    <source>
        <dbReference type="ARBA" id="ARBA00022729"/>
    </source>
</evidence>
<dbReference type="PANTHER" id="PTHR42721:SF3">
    <property type="entry name" value="BETA-D-XYLOSIDASE 5-RELATED"/>
    <property type="match status" value="1"/>
</dbReference>
<dbReference type="InterPro" id="IPR002772">
    <property type="entry name" value="Glyco_hydro_3_C"/>
</dbReference>
<dbReference type="GO" id="GO:0046556">
    <property type="term" value="F:alpha-L-arabinofuranosidase activity"/>
    <property type="evidence" value="ECO:0007669"/>
    <property type="project" value="TreeGrafter"/>
</dbReference>
<dbReference type="SUPFAM" id="SSF52279">
    <property type="entry name" value="Beta-D-glucan exohydrolase, C-terminal domain"/>
    <property type="match status" value="1"/>
</dbReference>
<dbReference type="InterPro" id="IPR001764">
    <property type="entry name" value="Glyco_hydro_3_N"/>
</dbReference>
<dbReference type="PROSITE" id="PS51820">
    <property type="entry name" value="PA14"/>
    <property type="match status" value="1"/>
</dbReference>
<dbReference type="InterPro" id="IPR044993">
    <property type="entry name" value="BXL"/>
</dbReference>
<dbReference type="InterPro" id="IPR036962">
    <property type="entry name" value="Glyco_hydro_3_N_sf"/>
</dbReference>
<dbReference type="InterPro" id="IPR037524">
    <property type="entry name" value="PA14/GLEYA"/>
</dbReference>
<dbReference type="PANTHER" id="PTHR42721">
    <property type="entry name" value="SUGAR HYDROLASE-RELATED"/>
    <property type="match status" value="1"/>
</dbReference>
<dbReference type="Gene3D" id="2.60.40.10">
    <property type="entry name" value="Immunoglobulins"/>
    <property type="match status" value="1"/>
</dbReference>
<dbReference type="InterPro" id="IPR054850">
    <property type="entry name" value="Xylosidase_Xyl3A"/>
</dbReference>
<accession>A0A9J6ZMS4</accession>
<dbReference type="RefSeq" id="WP_250722570.1">
    <property type="nucleotide sequence ID" value="NZ_CP098400.1"/>
</dbReference>
<reference evidence="5" key="1">
    <citation type="submission" date="2022-05" db="EMBL/GenBank/DDBJ databases">
        <authorList>
            <person name="Sun X."/>
        </authorList>
    </citation>
    <scope>NUCLEOTIDE SEQUENCE</scope>
    <source>
        <strain evidence="5">Ai-910</strain>
    </source>
</reference>
<dbReference type="Proteomes" id="UP001056426">
    <property type="component" value="Chromosome"/>
</dbReference>
<dbReference type="GO" id="GO:0031222">
    <property type="term" value="P:arabinan catabolic process"/>
    <property type="evidence" value="ECO:0007669"/>
    <property type="project" value="TreeGrafter"/>
</dbReference>
<proteinExistence type="inferred from homology"/>
<dbReference type="SUPFAM" id="SSF51445">
    <property type="entry name" value="(Trans)glycosidases"/>
    <property type="match status" value="1"/>
</dbReference>
<dbReference type="EMBL" id="CP098400">
    <property type="protein sequence ID" value="URW79021.1"/>
    <property type="molecule type" value="Genomic_DNA"/>
</dbReference>
<sequence>MRLKTVLFILLALPIWVSGQQYPFQDPSLSSEDRAKDLISRLTVEEKAALLCDQSDAIPRLGIKKFNWWSEALHGYANNDSVTVFPQPIGMAASFNDELVYRIFDAVSDEGRAKYHQAMRRGEQNRRFLSLSVWTPNVNIFRDPRWGRGQETYGEDPYLMTRMGLQVVKGLQGPEDAKYRKLLACAKHYSVHSGPEWSRHELNVTDVSPREFYETYMPAFKALVQEGDVRQVMCAYQRLEDEPCCSNIRLLQRILRDEWGFKYLVVTDCGAITDFYTTHNVSSDRIHAAARGLLAGADLECIWDNYSYKDLPKALEMDLITEEDMDRSLMRVLVGRFDLGDFDPDSIVPWAQIPESVLNSEKHKKLAYEMAQQTMTLLHNRNNILPLSKNIKKVAVIGPNAADEKMLWGNYNGTPIETISILEGILTKVDKNQVYYEKGVDLVDDKVTISYFGQLSFEGKPGFKATYWNHPDFEGEPVAVQQIVNPLKQTAAGQHEFAPGVKLFGFSAVYETEFIPSVTEEIVFKGGATGLFELIVNGEKMESYVNWRTLTSRIPLKVEKGKTYRIEIRFAQRENWVANIEFDLGREENVDYSALVERLKGINTVIFVGGLSGMLEGEEMPVSYPGFKGGDRTDIELPAVQRNCLKALKAAGKKIIFVNCTGSAITLEPELASCEAILQAWYPGEMGGLAVADVLFGDYNPGGKLPVSFYRSSDNLGDIEDYSMKGRTYRYTNDALFPFGYGLSYTKFEIGKAQVGKTEISKDETLNFTIPVKNAGKRSGTEIVQVYIRKIGDIDGPLKTLKAFQRVEIGAGKTANVAISLDPSAFEFYSWDERAMTVAPGEYEVLYGNNSVDKDLKSFVVSVK</sequence>
<reference evidence="5" key="2">
    <citation type="submission" date="2022-06" db="EMBL/GenBank/DDBJ databases">
        <title>Xiashengella guii gen. nov. sp. nov., a bacterium isolated form anaerobic digestion tank.</title>
        <authorList>
            <person name="Huang H."/>
        </authorList>
    </citation>
    <scope>NUCLEOTIDE SEQUENCE</scope>
    <source>
        <strain evidence="5">Ai-910</strain>
    </source>
</reference>
<dbReference type="Pfam" id="PF00933">
    <property type="entry name" value="Glyco_hydro_3"/>
    <property type="match status" value="1"/>
</dbReference>
<dbReference type="InterPro" id="IPR011658">
    <property type="entry name" value="PA14_dom"/>
</dbReference>
<dbReference type="GO" id="GO:0045493">
    <property type="term" value="P:xylan catabolic process"/>
    <property type="evidence" value="ECO:0007669"/>
    <property type="project" value="InterPro"/>
</dbReference>
<dbReference type="InterPro" id="IPR036881">
    <property type="entry name" value="Glyco_hydro_3_C_sf"/>
</dbReference>
<keyword evidence="3 5" id="KW-0378">Hydrolase</keyword>
<dbReference type="GO" id="GO:0009044">
    <property type="term" value="F:xylan 1,4-beta-xylosidase activity"/>
    <property type="evidence" value="ECO:0007669"/>
    <property type="project" value="InterPro"/>
</dbReference>
<dbReference type="Pfam" id="PF01915">
    <property type="entry name" value="Glyco_hydro_3_C"/>
    <property type="match status" value="1"/>
</dbReference>
<evidence type="ECO:0000313" key="6">
    <source>
        <dbReference type="Proteomes" id="UP001056426"/>
    </source>
</evidence>
<dbReference type="InterPro" id="IPR026891">
    <property type="entry name" value="Fn3-like"/>
</dbReference>
<dbReference type="AlphaFoldDB" id="A0A9J6ZMS4"/>
<keyword evidence="6" id="KW-1185">Reference proteome</keyword>
<evidence type="ECO:0000259" key="4">
    <source>
        <dbReference type="PROSITE" id="PS51820"/>
    </source>
</evidence>
<feature type="domain" description="PA14" evidence="4">
    <location>
        <begin position="458"/>
        <end position="600"/>
    </location>
</feature>
<dbReference type="InterPro" id="IPR017853">
    <property type="entry name" value="GH"/>
</dbReference>
<organism evidence="5 6">
    <name type="scientific">Xiashengella succiniciproducens</name>
    <dbReference type="NCBI Taxonomy" id="2949635"/>
    <lineage>
        <taxon>Bacteria</taxon>
        <taxon>Pseudomonadati</taxon>
        <taxon>Bacteroidota</taxon>
        <taxon>Bacteroidia</taxon>
        <taxon>Marinilabiliales</taxon>
        <taxon>Marinilabiliaceae</taxon>
        <taxon>Xiashengella</taxon>
    </lineage>
</organism>
<dbReference type="NCBIfam" id="NF041776">
    <property type="entry name" value="xylosidase_Xyl3A"/>
    <property type="match status" value="1"/>
</dbReference>
<comment type="similarity">
    <text evidence="1">Belongs to the glycosyl hydrolase 3 family.</text>
</comment>
<protein>
    <submittedName>
        <fullName evidence="5">Glycoside hydrolase family 3 C-terminal domain-containing protein</fullName>
    </submittedName>
</protein>
<dbReference type="InterPro" id="IPR013783">
    <property type="entry name" value="Ig-like_fold"/>
</dbReference>
<dbReference type="Pfam" id="PF07691">
    <property type="entry name" value="PA14"/>
    <property type="match status" value="1"/>
</dbReference>
<dbReference type="SMART" id="SM01217">
    <property type="entry name" value="Fn3_like"/>
    <property type="match status" value="1"/>
</dbReference>
<dbReference type="Pfam" id="PF14310">
    <property type="entry name" value="Fn3-like"/>
    <property type="match status" value="1"/>
</dbReference>
<dbReference type="KEGG" id="alkq:M9189_09160"/>
<evidence type="ECO:0000256" key="3">
    <source>
        <dbReference type="ARBA" id="ARBA00022801"/>
    </source>
</evidence>
<keyword evidence="2" id="KW-0732">Signal</keyword>
<evidence type="ECO:0000313" key="5">
    <source>
        <dbReference type="EMBL" id="URW79021.1"/>
    </source>
</evidence>
<dbReference type="Gene3D" id="3.40.50.1700">
    <property type="entry name" value="Glycoside hydrolase family 3 C-terminal domain"/>
    <property type="match status" value="2"/>
</dbReference>
<evidence type="ECO:0000256" key="1">
    <source>
        <dbReference type="ARBA" id="ARBA00005336"/>
    </source>
</evidence>
<dbReference type="PRINTS" id="PR00133">
    <property type="entry name" value="GLHYDRLASE3"/>
</dbReference>
<dbReference type="Gene3D" id="3.20.20.300">
    <property type="entry name" value="Glycoside hydrolase, family 3, N-terminal domain"/>
    <property type="match status" value="1"/>
</dbReference>
<dbReference type="SMART" id="SM00758">
    <property type="entry name" value="PA14"/>
    <property type="match status" value="1"/>
</dbReference>
<name>A0A9J6ZMS4_9BACT</name>
<gene>
    <name evidence="5" type="ORF">M9189_09160</name>
</gene>